<protein>
    <submittedName>
        <fullName evidence="2">Nucleotidyltransferase family protein</fullName>
    </submittedName>
</protein>
<dbReference type="InterPro" id="IPR025877">
    <property type="entry name" value="MobA-like_NTP_Trfase"/>
</dbReference>
<dbReference type="PANTHER" id="PTHR43777">
    <property type="entry name" value="MOLYBDENUM COFACTOR CYTIDYLYLTRANSFERASE"/>
    <property type="match status" value="1"/>
</dbReference>
<name>A0A9X2MI43_9FIRM</name>
<dbReference type="RefSeq" id="WP_042682899.1">
    <property type="nucleotide sequence ID" value="NZ_CABKTM010000049.1"/>
</dbReference>
<organism evidence="2 3">
    <name type="scientific">Anaerosalibacter massiliensis</name>
    <dbReference type="NCBI Taxonomy" id="1347392"/>
    <lineage>
        <taxon>Bacteria</taxon>
        <taxon>Bacillati</taxon>
        <taxon>Bacillota</taxon>
        <taxon>Tissierellia</taxon>
        <taxon>Tissierellales</taxon>
        <taxon>Sporanaerobacteraceae</taxon>
        <taxon>Anaerosalibacter</taxon>
    </lineage>
</organism>
<dbReference type="AlphaFoldDB" id="A0A9X2MI43"/>
<dbReference type="Pfam" id="PF12804">
    <property type="entry name" value="NTP_transf_3"/>
    <property type="match status" value="1"/>
</dbReference>
<dbReference type="EMBL" id="JANJZL010000004">
    <property type="protein sequence ID" value="MCR2044109.1"/>
    <property type="molecule type" value="Genomic_DNA"/>
</dbReference>
<dbReference type="SUPFAM" id="SSF53448">
    <property type="entry name" value="Nucleotide-diphospho-sugar transferases"/>
    <property type="match status" value="1"/>
</dbReference>
<dbReference type="PANTHER" id="PTHR43777:SF1">
    <property type="entry name" value="MOLYBDENUM COFACTOR CYTIDYLYLTRANSFERASE"/>
    <property type="match status" value="1"/>
</dbReference>
<gene>
    <name evidence="2" type="ORF">NSA23_08250</name>
</gene>
<dbReference type="InterPro" id="IPR029044">
    <property type="entry name" value="Nucleotide-diphossugar_trans"/>
</dbReference>
<feature type="domain" description="MobA-like NTP transferase" evidence="1">
    <location>
        <begin position="5"/>
        <end position="157"/>
    </location>
</feature>
<accession>A0A9X2MI43</accession>
<dbReference type="GO" id="GO:0016779">
    <property type="term" value="F:nucleotidyltransferase activity"/>
    <property type="evidence" value="ECO:0007669"/>
    <property type="project" value="UniProtKB-ARBA"/>
</dbReference>
<reference evidence="2" key="1">
    <citation type="submission" date="2022-07" db="EMBL/GenBank/DDBJ databases">
        <title>Enhanced cultured diversity of the mouse gut microbiota enables custom-made synthetic communities.</title>
        <authorList>
            <person name="Afrizal A."/>
        </authorList>
    </citation>
    <scope>NUCLEOTIDE SEQUENCE</scope>
    <source>
        <strain evidence="2">DSM 29482</strain>
    </source>
</reference>
<dbReference type="OrthoDB" id="9797742at2"/>
<sequence length="191" mass="21538">MKVEGIILAAGLSSRAGTNKLVLEINNKTVIERCIYGMYDICSKITVVVGHKIGDIKNILNKYPKIEIVYNSDYLNGMFSSVKKGLTNVKEDNFFLIPGDYPVVNKKTYDEMLKLDKNIVIPIYNGIRGHPLLMKSILINEILEDASCKSLRDFINKKGFTSVNVKDPGILMDIDTMEDYNKILTYVGSKY</sequence>
<evidence type="ECO:0000259" key="1">
    <source>
        <dbReference type="Pfam" id="PF12804"/>
    </source>
</evidence>
<dbReference type="Proteomes" id="UP001142078">
    <property type="component" value="Unassembled WGS sequence"/>
</dbReference>
<keyword evidence="3" id="KW-1185">Reference proteome</keyword>
<dbReference type="CDD" id="cd04182">
    <property type="entry name" value="GT_2_like_f"/>
    <property type="match status" value="1"/>
</dbReference>
<proteinExistence type="predicted"/>
<dbReference type="Gene3D" id="3.90.550.10">
    <property type="entry name" value="Spore Coat Polysaccharide Biosynthesis Protein SpsA, Chain A"/>
    <property type="match status" value="1"/>
</dbReference>
<evidence type="ECO:0000313" key="2">
    <source>
        <dbReference type="EMBL" id="MCR2044109.1"/>
    </source>
</evidence>
<comment type="caution">
    <text evidence="2">The sequence shown here is derived from an EMBL/GenBank/DDBJ whole genome shotgun (WGS) entry which is preliminary data.</text>
</comment>
<evidence type="ECO:0000313" key="3">
    <source>
        <dbReference type="Proteomes" id="UP001142078"/>
    </source>
</evidence>